<sequence length="47" mass="5562">GMVLREQNMLSMHGHFEMPMHERALHLPRRWYVTIAEQIIAMSELLG</sequence>
<gene>
    <name evidence="1" type="ORF">ALP66_03257</name>
</gene>
<dbReference type="Proteomes" id="UP000270873">
    <property type="component" value="Unassembled WGS sequence"/>
</dbReference>
<accession>A0A658KH35</accession>
<dbReference type="AlphaFoldDB" id="A0A658KH35"/>
<proteinExistence type="predicted"/>
<evidence type="ECO:0000313" key="1">
    <source>
        <dbReference type="EMBL" id="RMS55470.1"/>
    </source>
</evidence>
<evidence type="ECO:0000313" key="2">
    <source>
        <dbReference type="Proteomes" id="UP000270873"/>
    </source>
</evidence>
<reference evidence="1 2" key="1">
    <citation type="submission" date="2018-08" db="EMBL/GenBank/DDBJ databases">
        <title>Recombination of ecologically and evolutionarily significant loci maintains genetic cohesion in the Pseudomonas syringae species complex.</title>
        <authorList>
            <person name="Dillon M."/>
            <person name="Thakur S."/>
            <person name="Almeida R.N.D."/>
            <person name="Weir B.S."/>
            <person name="Guttman D.S."/>
        </authorList>
    </citation>
    <scope>NUCLEOTIDE SEQUENCE [LARGE SCALE GENOMIC DNA]</scope>
    <source>
        <strain evidence="1 2">ICMP 7847</strain>
    </source>
</reference>
<dbReference type="EMBL" id="RBSP01000023">
    <property type="protein sequence ID" value="RMS55470.1"/>
    <property type="molecule type" value="Genomic_DNA"/>
</dbReference>
<organism evidence="1 2">
    <name type="scientific">Pseudomonas amygdali pv. photiniae</name>
    <dbReference type="NCBI Taxonomy" id="251724"/>
    <lineage>
        <taxon>Bacteria</taxon>
        <taxon>Pseudomonadati</taxon>
        <taxon>Pseudomonadota</taxon>
        <taxon>Gammaproteobacteria</taxon>
        <taxon>Pseudomonadales</taxon>
        <taxon>Pseudomonadaceae</taxon>
        <taxon>Pseudomonas</taxon>
        <taxon>Pseudomonas amygdali</taxon>
    </lineage>
</organism>
<comment type="caution">
    <text evidence="1">The sequence shown here is derived from an EMBL/GenBank/DDBJ whole genome shotgun (WGS) entry which is preliminary data.</text>
</comment>
<protein>
    <submittedName>
        <fullName evidence="1">Uncharacterized protein</fullName>
    </submittedName>
</protein>
<name>A0A658KH35_PSEA0</name>
<feature type="non-terminal residue" evidence="1">
    <location>
        <position position="1"/>
    </location>
</feature>